<comment type="caution">
    <text evidence="2">The sequence shown here is derived from an EMBL/GenBank/DDBJ whole genome shotgun (WGS) entry which is preliminary data.</text>
</comment>
<reference evidence="2 3" key="1">
    <citation type="journal article" date="2018" name="Genomics">
        <title>Molecular footprints of inshore aquatic adaptation in Indo-Pacific humpback dolphin (Sousa chinensis).</title>
        <authorList>
            <person name="Ming Y."/>
            <person name="Jian J."/>
            <person name="Yu F."/>
            <person name="Yu X."/>
            <person name="Wang J."/>
            <person name="Liu W."/>
        </authorList>
    </citation>
    <scope>NUCLEOTIDE SEQUENCE [LARGE SCALE GENOMIC DNA]</scope>
    <source>
        <strain evidence="2">MY-2018</strain>
        <tissue evidence="2">Skin</tissue>
    </source>
</reference>
<name>A0A484GNQ8_SOUCH</name>
<evidence type="ECO:0000256" key="1">
    <source>
        <dbReference type="SAM" id="MobiDB-lite"/>
    </source>
</evidence>
<dbReference type="EMBL" id="QWLN02005675">
    <property type="protein sequence ID" value="TEA37352.1"/>
    <property type="molecule type" value="Genomic_DNA"/>
</dbReference>
<protein>
    <submittedName>
        <fullName evidence="2">Uncharacterized protein</fullName>
    </submittedName>
</protein>
<feature type="non-terminal residue" evidence="2">
    <location>
        <position position="1"/>
    </location>
</feature>
<keyword evidence="3" id="KW-1185">Reference proteome</keyword>
<sequence>IDIISLAAGCAVCIRINPARIRPAGNGSRFPCTETHRPSTGREMAPRAHKAAGLASEGGWTISALRPSSLSLPGSAWQSPASACASGTRRAESVRGEN</sequence>
<feature type="region of interest" description="Disordered" evidence="1">
    <location>
        <begin position="71"/>
        <end position="98"/>
    </location>
</feature>
<organism evidence="2 3">
    <name type="scientific">Sousa chinensis</name>
    <name type="common">Indo-pacific humpbacked dolphin</name>
    <name type="synonym">Steno chinensis</name>
    <dbReference type="NCBI Taxonomy" id="103600"/>
    <lineage>
        <taxon>Eukaryota</taxon>
        <taxon>Metazoa</taxon>
        <taxon>Chordata</taxon>
        <taxon>Craniata</taxon>
        <taxon>Vertebrata</taxon>
        <taxon>Euteleostomi</taxon>
        <taxon>Mammalia</taxon>
        <taxon>Eutheria</taxon>
        <taxon>Laurasiatheria</taxon>
        <taxon>Artiodactyla</taxon>
        <taxon>Whippomorpha</taxon>
        <taxon>Cetacea</taxon>
        <taxon>Odontoceti</taxon>
        <taxon>Delphinidae</taxon>
        <taxon>Sousa</taxon>
    </lineage>
</organism>
<accession>A0A484GNQ8</accession>
<dbReference type="AlphaFoldDB" id="A0A484GNQ8"/>
<gene>
    <name evidence="2" type="ORF">DBR06_SOUSAS1910043</name>
</gene>
<feature type="compositionally biased region" description="Basic and acidic residues" evidence="1">
    <location>
        <begin position="89"/>
        <end position="98"/>
    </location>
</feature>
<evidence type="ECO:0000313" key="2">
    <source>
        <dbReference type="EMBL" id="TEA37352.1"/>
    </source>
</evidence>
<feature type="compositionally biased region" description="Polar residues" evidence="1">
    <location>
        <begin position="71"/>
        <end position="81"/>
    </location>
</feature>
<evidence type="ECO:0000313" key="3">
    <source>
        <dbReference type="Proteomes" id="UP000295264"/>
    </source>
</evidence>
<proteinExistence type="predicted"/>
<dbReference type="Proteomes" id="UP000295264">
    <property type="component" value="Unassembled WGS sequence"/>
</dbReference>
<feature type="region of interest" description="Disordered" evidence="1">
    <location>
        <begin position="25"/>
        <end position="46"/>
    </location>
</feature>